<name>A0A6I6C7Y4_9MOLU</name>
<dbReference type="AlphaFoldDB" id="A0A6I6C7Y4"/>
<evidence type="ECO:0000259" key="8">
    <source>
        <dbReference type="Pfam" id="PF08125"/>
    </source>
</evidence>
<dbReference type="RefSeq" id="WP_156007222.1">
    <property type="nucleotide sequence ID" value="NZ_CP046276.1"/>
</dbReference>
<dbReference type="InterPro" id="IPR013328">
    <property type="entry name" value="6PGD_dom2"/>
</dbReference>
<dbReference type="PANTHER" id="PTHR30524:SF0">
    <property type="entry name" value="ALTRONATE OXIDOREDUCTASE-RELATED"/>
    <property type="match status" value="1"/>
</dbReference>
<dbReference type="InterPro" id="IPR013131">
    <property type="entry name" value="Mannitol_DH_N"/>
</dbReference>
<dbReference type="KEGG" id="stab:STABA_v1c09880"/>
<dbReference type="PANTHER" id="PTHR30524">
    <property type="entry name" value="MANNITOL-1-PHOSPHATE 5-DEHYDROGENASE"/>
    <property type="match status" value="1"/>
</dbReference>
<proteinExistence type="inferred from homology"/>
<dbReference type="SUPFAM" id="SSF48179">
    <property type="entry name" value="6-phosphogluconate dehydrogenase C-terminal domain-like"/>
    <property type="match status" value="1"/>
</dbReference>
<keyword evidence="10" id="KW-1185">Reference proteome</keyword>
<dbReference type="GO" id="GO:0008926">
    <property type="term" value="F:mannitol-1-phosphate 5-dehydrogenase activity"/>
    <property type="evidence" value="ECO:0007669"/>
    <property type="project" value="UniProtKB-EC"/>
</dbReference>
<sequence length="372" mass="43308">MNVVHFGAGNIGRGFIAPILIDSNQIKEFYFVDSNKELIDSLKNIAQYKVIELNEENKTKIYKNFKALNSSDIDLINKKTVSIITTSISSVNLKYIKDSVISIIKEKEAVKQTLIIMCCENGEKVSSYFAQIIKQDYQYDDDLIKFIDVMVDRIVPNEKVLSLDVKVEPYFSWVVDNEKWPENINKIKGMTYTNDIDADICKKVWMLNGTHASLAWKEWQLSKFNNPIIVDVLNSNDNNELNNFLKNYLKEMSDIIEVVFKYDKKELKSFVETLIKRFKNPFIRDEFSRVARNTIKKIQLDERVIKPLLLGIDNNLEVKYIKQSLINALSYNNKEDEDGLKIQNLLDKNYKVKDIAKELIENINDYILNKIL</sequence>
<dbReference type="InterPro" id="IPR036291">
    <property type="entry name" value="NAD(P)-bd_dom_sf"/>
</dbReference>
<dbReference type="InterPro" id="IPR000669">
    <property type="entry name" value="Mannitol_DH"/>
</dbReference>
<accession>A0A6I6C7Y4</accession>
<gene>
    <name evidence="9" type="primary">mtlD</name>
    <name evidence="9" type="ORF">STABA_v1c09880</name>
</gene>
<evidence type="ECO:0000313" key="10">
    <source>
        <dbReference type="Proteomes" id="UP000424468"/>
    </source>
</evidence>
<evidence type="ECO:0000313" key="9">
    <source>
        <dbReference type="EMBL" id="QGS52340.1"/>
    </source>
</evidence>
<reference evidence="9 10" key="1">
    <citation type="submission" date="2019-11" db="EMBL/GenBank/DDBJ databases">
        <title>Complete genome sequence of Spiroplasma tabanidicola TAUS-1 (DSM 22603).</title>
        <authorList>
            <person name="Huang C.-T."/>
            <person name="Lin Y.-C."/>
            <person name="Kuo C.-H."/>
        </authorList>
    </citation>
    <scope>NUCLEOTIDE SEQUENCE [LARGE SCALE GENOMIC DNA]</scope>
    <source>
        <strain evidence="9 10">TAUS-1</strain>
    </source>
</reference>
<feature type="domain" description="Mannitol dehydrogenase N-terminal" evidence="7">
    <location>
        <begin position="1"/>
        <end position="187"/>
    </location>
</feature>
<dbReference type="InterPro" id="IPR008927">
    <property type="entry name" value="6-PGluconate_DH-like_C_sf"/>
</dbReference>
<evidence type="ECO:0000256" key="3">
    <source>
        <dbReference type="ARBA" id="ARBA00016219"/>
    </source>
</evidence>
<keyword evidence="5" id="KW-0520">NAD</keyword>
<dbReference type="SUPFAM" id="SSF51735">
    <property type="entry name" value="NAD(P)-binding Rossmann-fold domains"/>
    <property type="match status" value="1"/>
</dbReference>
<dbReference type="InterPro" id="IPR023027">
    <property type="entry name" value="Mannitol_DH_CS"/>
</dbReference>
<dbReference type="GO" id="GO:0019592">
    <property type="term" value="P:mannitol catabolic process"/>
    <property type="evidence" value="ECO:0007669"/>
    <property type="project" value="TreeGrafter"/>
</dbReference>
<dbReference type="EMBL" id="CP046276">
    <property type="protein sequence ID" value="QGS52340.1"/>
    <property type="molecule type" value="Genomic_DNA"/>
</dbReference>
<dbReference type="EC" id="1.1.1.17" evidence="2"/>
<evidence type="ECO:0000256" key="1">
    <source>
        <dbReference type="ARBA" id="ARBA00006541"/>
    </source>
</evidence>
<keyword evidence="4" id="KW-0560">Oxidoreductase</keyword>
<evidence type="ECO:0000259" key="7">
    <source>
        <dbReference type="Pfam" id="PF01232"/>
    </source>
</evidence>
<dbReference type="Gene3D" id="1.10.1040.10">
    <property type="entry name" value="N-(1-d-carboxylethyl)-l-norvaline Dehydrogenase, domain 2"/>
    <property type="match status" value="1"/>
</dbReference>
<dbReference type="InterPro" id="IPR013118">
    <property type="entry name" value="Mannitol_DH_C"/>
</dbReference>
<dbReference type="OrthoDB" id="271711at2"/>
<evidence type="ECO:0000256" key="2">
    <source>
        <dbReference type="ARBA" id="ARBA00012939"/>
    </source>
</evidence>
<protein>
    <recommendedName>
        <fullName evidence="3">Mannitol-1-phosphate 5-dehydrogenase</fullName>
        <ecNumber evidence="2">1.1.1.17</ecNumber>
    </recommendedName>
</protein>
<dbReference type="PRINTS" id="PR00084">
    <property type="entry name" value="MTLDHDRGNASE"/>
</dbReference>
<dbReference type="Pfam" id="PF01232">
    <property type="entry name" value="Mannitol_dh"/>
    <property type="match status" value="1"/>
</dbReference>
<organism evidence="9 10">
    <name type="scientific">Spiroplasma tabanidicola</name>
    <dbReference type="NCBI Taxonomy" id="324079"/>
    <lineage>
        <taxon>Bacteria</taxon>
        <taxon>Bacillati</taxon>
        <taxon>Mycoplasmatota</taxon>
        <taxon>Mollicutes</taxon>
        <taxon>Entomoplasmatales</taxon>
        <taxon>Spiroplasmataceae</taxon>
        <taxon>Spiroplasma</taxon>
    </lineage>
</organism>
<comment type="similarity">
    <text evidence="1">Belongs to the mannitol dehydrogenase family.</text>
</comment>
<dbReference type="Pfam" id="PF08125">
    <property type="entry name" value="Mannitol_dh_C"/>
    <property type="match status" value="1"/>
</dbReference>
<feature type="domain" description="Mannitol dehydrogenase C-terminal" evidence="8">
    <location>
        <begin position="198"/>
        <end position="362"/>
    </location>
</feature>
<dbReference type="Proteomes" id="UP000424468">
    <property type="component" value="Chromosome"/>
</dbReference>
<comment type="catalytic activity">
    <reaction evidence="6">
        <text>D-mannitol 1-phosphate + NAD(+) = beta-D-fructose 6-phosphate + NADH + H(+)</text>
        <dbReference type="Rhea" id="RHEA:19661"/>
        <dbReference type="ChEBI" id="CHEBI:15378"/>
        <dbReference type="ChEBI" id="CHEBI:57540"/>
        <dbReference type="ChEBI" id="CHEBI:57634"/>
        <dbReference type="ChEBI" id="CHEBI:57945"/>
        <dbReference type="ChEBI" id="CHEBI:61381"/>
        <dbReference type="EC" id="1.1.1.17"/>
    </reaction>
</comment>
<dbReference type="GO" id="GO:0005829">
    <property type="term" value="C:cytosol"/>
    <property type="evidence" value="ECO:0007669"/>
    <property type="project" value="TreeGrafter"/>
</dbReference>
<evidence type="ECO:0000256" key="6">
    <source>
        <dbReference type="ARBA" id="ARBA00048615"/>
    </source>
</evidence>
<evidence type="ECO:0000256" key="5">
    <source>
        <dbReference type="ARBA" id="ARBA00023027"/>
    </source>
</evidence>
<evidence type="ECO:0000256" key="4">
    <source>
        <dbReference type="ARBA" id="ARBA00023002"/>
    </source>
</evidence>
<dbReference type="Gene3D" id="3.40.50.720">
    <property type="entry name" value="NAD(P)-binding Rossmann-like Domain"/>
    <property type="match status" value="1"/>
</dbReference>
<dbReference type="PROSITE" id="PS00974">
    <property type="entry name" value="MANNITOL_DHGENASE"/>
    <property type="match status" value="1"/>
</dbReference>